<evidence type="ECO:0000256" key="5">
    <source>
        <dbReference type="ARBA" id="ARBA00023284"/>
    </source>
</evidence>
<protein>
    <recommendedName>
        <fullName evidence="6 7">Thioredoxin</fullName>
    </recommendedName>
</protein>
<evidence type="ECO:0000256" key="6">
    <source>
        <dbReference type="NCBIfam" id="TIGR01068"/>
    </source>
</evidence>
<keyword evidence="2" id="KW-0813">Transport</keyword>
<dbReference type="PRINTS" id="PR00421">
    <property type="entry name" value="THIOREDOXIN"/>
</dbReference>
<organism evidence="9 10">
    <name type="scientific">Actinotalea lenta</name>
    <dbReference type="NCBI Taxonomy" id="3064654"/>
    <lineage>
        <taxon>Bacteria</taxon>
        <taxon>Bacillati</taxon>
        <taxon>Actinomycetota</taxon>
        <taxon>Actinomycetes</taxon>
        <taxon>Micrococcales</taxon>
        <taxon>Cellulomonadaceae</taxon>
        <taxon>Actinotalea</taxon>
    </lineage>
</organism>
<dbReference type="SUPFAM" id="SSF52833">
    <property type="entry name" value="Thioredoxin-like"/>
    <property type="match status" value="1"/>
</dbReference>
<dbReference type="Gene3D" id="3.40.30.10">
    <property type="entry name" value="Glutaredoxin"/>
    <property type="match status" value="1"/>
</dbReference>
<evidence type="ECO:0000313" key="9">
    <source>
        <dbReference type="EMBL" id="MDO8106187.1"/>
    </source>
</evidence>
<dbReference type="NCBIfam" id="TIGR01068">
    <property type="entry name" value="thioredoxin"/>
    <property type="match status" value="1"/>
</dbReference>
<dbReference type="CDD" id="cd02947">
    <property type="entry name" value="TRX_family"/>
    <property type="match status" value="1"/>
</dbReference>
<evidence type="ECO:0000313" key="10">
    <source>
        <dbReference type="Proteomes" id="UP001232536"/>
    </source>
</evidence>
<keyword evidence="5" id="KW-0676">Redox-active center</keyword>
<dbReference type="PANTHER" id="PTHR45663">
    <property type="entry name" value="GEO12009P1"/>
    <property type="match status" value="1"/>
</dbReference>
<dbReference type="EMBL" id="JAUQYP010000001">
    <property type="protein sequence ID" value="MDO8106187.1"/>
    <property type="molecule type" value="Genomic_DNA"/>
</dbReference>
<keyword evidence="3" id="KW-0249">Electron transport</keyword>
<gene>
    <name evidence="9" type="primary">trxA</name>
    <name evidence="9" type="ORF">Q6348_03140</name>
</gene>
<dbReference type="PROSITE" id="PS00194">
    <property type="entry name" value="THIOREDOXIN_1"/>
    <property type="match status" value="1"/>
</dbReference>
<evidence type="ECO:0000256" key="4">
    <source>
        <dbReference type="ARBA" id="ARBA00023157"/>
    </source>
</evidence>
<evidence type="ECO:0000256" key="3">
    <source>
        <dbReference type="ARBA" id="ARBA00022982"/>
    </source>
</evidence>
<dbReference type="PIRSF" id="PIRSF000077">
    <property type="entry name" value="Thioredoxin"/>
    <property type="match status" value="1"/>
</dbReference>
<dbReference type="InterPro" id="IPR017937">
    <property type="entry name" value="Thioredoxin_CS"/>
</dbReference>
<comment type="similarity">
    <text evidence="1 7">Belongs to the thioredoxin family.</text>
</comment>
<proteinExistence type="inferred from homology"/>
<dbReference type="PANTHER" id="PTHR45663:SF11">
    <property type="entry name" value="GEO12009P1"/>
    <property type="match status" value="1"/>
</dbReference>
<keyword evidence="10" id="KW-1185">Reference proteome</keyword>
<dbReference type="Proteomes" id="UP001232536">
    <property type="component" value="Unassembled WGS sequence"/>
</dbReference>
<dbReference type="InterPro" id="IPR005746">
    <property type="entry name" value="Thioredoxin"/>
</dbReference>
<feature type="domain" description="Thioredoxin" evidence="8">
    <location>
        <begin position="1"/>
        <end position="107"/>
    </location>
</feature>
<dbReference type="InterPro" id="IPR013766">
    <property type="entry name" value="Thioredoxin_domain"/>
</dbReference>
<keyword evidence="4" id="KW-1015">Disulfide bond</keyword>
<comment type="caution">
    <text evidence="9">The sequence shown here is derived from an EMBL/GenBank/DDBJ whole genome shotgun (WGS) entry which is preliminary data.</text>
</comment>
<dbReference type="PROSITE" id="PS51352">
    <property type="entry name" value="THIOREDOXIN_2"/>
    <property type="match status" value="1"/>
</dbReference>
<dbReference type="RefSeq" id="WP_304599874.1">
    <property type="nucleotide sequence ID" value="NZ_JAUQYO010000002.1"/>
</dbReference>
<evidence type="ECO:0000256" key="2">
    <source>
        <dbReference type="ARBA" id="ARBA00022448"/>
    </source>
</evidence>
<reference evidence="9 10" key="1">
    <citation type="submission" date="2023-07" db="EMBL/GenBank/DDBJ databases">
        <title>Description of novel actinomycetes strains, isolated from tidal flat sediment.</title>
        <authorList>
            <person name="Lu C."/>
        </authorList>
    </citation>
    <scope>NUCLEOTIDE SEQUENCE [LARGE SCALE GENOMIC DNA]</scope>
    <source>
        <strain evidence="9 10">SYSU T00b441</strain>
    </source>
</reference>
<evidence type="ECO:0000256" key="7">
    <source>
        <dbReference type="PIRNR" id="PIRNR000077"/>
    </source>
</evidence>
<dbReference type="Pfam" id="PF00085">
    <property type="entry name" value="Thioredoxin"/>
    <property type="match status" value="1"/>
</dbReference>
<evidence type="ECO:0000256" key="1">
    <source>
        <dbReference type="ARBA" id="ARBA00008987"/>
    </source>
</evidence>
<accession>A0ABT9D5U5</accession>
<dbReference type="InterPro" id="IPR036249">
    <property type="entry name" value="Thioredoxin-like_sf"/>
</dbReference>
<name>A0ABT9D5U5_9CELL</name>
<evidence type="ECO:0000259" key="8">
    <source>
        <dbReference type="PROSITE" id="PS51352"/>
    </source>
</evidence>
<sequence>MSTFPVTDATFEKEVLGADVPVLVDFWAPWCGPCRAVAPILEELSETYAGRIKIAKLNSDENPQVTARYGITAIPTLNIYSGGELVKQVVGARPKPALTTEIEAVLS</sequence>